<evidence type="ECO:0000313" key="2">
    <source>
        <dbReference type="EMBL" id="CAF4734113.1"/>
    </source>
</evidence>
<dbReference type="PANTHER" id="PTHR21301:SF10">
    <property type="entry name" value="REVERSE TRANSCRIPTASE DOMAIN-CONTAINING PROTEIN"/>
    <property type="match status" value="1"/>
</dbReference>
<dbReference type="Proteomes" id="UP000681720">
    <property type="component" value="Unassembled WGS sequence"/>
</dbReference>
<accession>A0A8S3ANJ2</accession>
<dbReference type="EMBL" id="CAJOBJ010133904">
    <property type="protein sequence ID" value="CAF4734113.1"/>
    <property type="molecule type" value="Genomic_DNA"/>
</dbReference>
<feature type="non-terminal residue" evidence="2">
    <location>
        <position position="1"/>
    </location>
</feature>
<name>A0A8S3ANJ2_9BILA</name>
<dbReference type="Pfam" id="PF26215">
    <property type="entry name" value="HTH_animal"/>
    <property type="match status" value="1"/>
</dbReference>
<feature type="domain" description="Helix-turn-helix" evidence="1">
    <location>
        <begin position="125"/>
        <end position="171"/>
    </location>
</feature>
<sequence length="171" mass="20050">MPTTIIDGVDLIQRLDAYMKNGYLKPKTYLCTFDITDLYTMLPQEESLETLIEFLLQHDYRKVQNIPIDNSLVFRYVDDIFFTLNDSLESIDQMLDEANSFHPNIKLVRQISRMYHKEVAESYVAPFGSDHPGHVFRNTVDATITRAVRHSTTLAQFEEKIRQMTLMFLYN</sequence>
<evidence type="ECO:0000259" key="1">
    <source>
        <dbReference type="Pfam" id="PF26215"/>
    </source>
</evidence>
<dbReference type="PANTHER" id="PTHR21301">
    <property type="entry name" value="REVERSE TRANSCRIPTASE"/>
    <property type="match status" value="1"/>
</dbReference>
<dbReference type="InterPro" id="IPR058912">
    <property type="entry name" value="HTH_animal"/>
</dbReference>
<comment type="caution">
    <text evidence="2">The sequence shown here is derived from an EMBL/GenBank/DDBJ whole genome shotgun (WGS) entry which is preliminary data.</text>
</comment>
<organism evidence="2 3">
    <name type="scientific">Rotaria magnacalcarata</name>
    <dbReference type="NCBI Taxonomy" id="392030"/>
    <lineage>
        <taxon>Eukaryota</taxon>
        <taxon>Metazoa</taxon>
        <taxon>Spiralia</taxon>
        <taxon>Gnathifera</taxon>
        <taxon>Rotifera</taxon>
        <taxon>Eurotatoria</taxon>
        <taxon>Bdelloidea</taxon>
        <taxon>Philodinida</taxon>
        <taxon>Philodinidae</taxon>
        <taxon>Rotaria</taxon>
    </lineage>
</organism>
<protein>
    <recommendedName>
        <fullName evidence="1">Helix-turn-helix domain-containing protein</fullName>
    </recommendedName>
</protein>
<proteinExistence type="predicted"/>
<reference evidence="2" key="1">
    <citation type="submission" date="2021-02" db="EMBL/GenBank/DDBJ databases">
        <authorList>
            <person name="Nowell W R."/>
        </authorList>
    </citation>
    <scope>NUCLEOTIDE SEQUENCE</scope>
</reference>
<dbReference type="AlphaFoldDB" id="A0A8S3ANJ2"/>
<evidence type="ECO:0000313" key="3">
    <source>
        <dbReference type="Proteomes" id="UP000681720"/>
    </source>
</evidence>
<gene>
    <name evidence="2" type="ORF">GIL414_LOCUS44409</name>
</gene>
<feature type="non-terminal residue" evidence="2">
    <location>
        <position position="171"/>
    </location>
</feature>